<sequence>MKLCFPRLAATVPKAFTEHGGWKIQVALCVDRQPTEFVESEYDAVYRQFFESWCRTTKNQLKVPKLATIESKITHKIVPSKEDHSTVVKEKTEDSYEPTGELESLLAAEIKLTPTRRRTQSTQESTVAHSKINVDEDIRNVDRLAQDWLFLVVKHRNFGWMLPTADLYHGEGLRQTLKRICEVQLGQSYKPYFLGYAPFLHRTFPFKSEQGQSDILGNKG</sequence>
<dbReference type="PANTHER" id="PTHR13124">
    <property type="entry name" value="39S RIBOSOMAL PROTEIN L46, MITOCHONDRIAL PRECURSOR-RELATED"/>
    <property type="match status" value="1"/>
</dbReference>
<name>A0AAD8PFW7_BABGI</name>
<dbReference type="PANTHER" id="PTHR13124:SF12">
    <property type="entry name" value="LARGE RIBOSOMAL SUBUNIT PROTEIN ML46"/>
    <property type="match status" value="1"/>
</dbReference>
<keyword evidence="2" id="KW-1185">Reference proteome</keyword>
<reference evidence="1" key="1">
    <citation type="submission" date="2023-08" db="EMBL/GenBank/DDBJ databases">
        <title>Draft sequence of the Babesia gibsoni genome.</title>
        <authorList>
            <person name="Yamagishi J.Y."/>
            <person name="Xuan X.X."/>
        </authorList>
    </citation>
    <scope>NUCLEOTIDE SEQUENCE</scope>
    <source>
        <strain evidence="1">Azabu</strain>
    </source>
</reference>
<dbReference type="GO" id="GO:0005762">
    <property type="term" value="C:mitochondrial large ribosomal subunit"/>
    <property type="evidence" value="ECO:0007669"/>
    <property type="project" value="TreeGrafter"/>
</dbReference>
<evidence type="ECO:0000313" key="2">
    <source>
        <dbReference type="Proteomes" id="UP001230268"/>
    </source>
</evidence>
<dbReference type="AlphaFoldDB" id="A0AAD8PFW7"/>
<organism evidence="1 2">
    <name type="scientific">Babesia gibsoni</name>
    <dbReference type="NCBI Taxonomy" id="33632"/>
    <lineage>
        <taxon>Eukaryota</taxon>
        <taxon>Sar</taxon>
        <taxon>Alveolata</taxon>
        <taxon>Apicomplexa</taxon>
        <taxon>Aconoidasida</taxon>
        <taxon>Piroplasmida</taxon>
        <taxon>Babesiidae</taxon>
        <taxon>Babesia</taxon>
    </lineage>
</organism>
<accession>A0AAD8PFW7</accession>
<dbReference type="EMBL" id="JAVEPI010000001">
    <property type="protein sequence ID" value="KAK1444517.1"/>
    <property type="molecule type" value="Genomic_DNA"/>
</dbReference>
<proteinExistence type="predicted"/>
<dbReference type="InterPro" id="IPR040008">
    <property type="entry name" value="Ribosomal_mL46"/>
</dbReference>
<dbReference type="Proteomes" id="UP001230268">
    <property type="component" value="Unassembled WGS sequence"/>
</dbReference>
<comment type="caution">
    <text evidence="1">The sequence shown here is derived from an EMBL/GenBank/DDBJ whole genome shotgun (WGS) entry which is preliminary data.</text>
</comment>
<gene>
    <name evidence="1" type="ORF">BgAZ_104230</name>
</gene>
<protein>
    <submittedName>
        <fullName evidence="1">Uncharacterized protein</fullName>
    </submittedName>
</protein>
<evidence type="ECO:0000313" key="1">
    <source>
        <dbReference type="EMBL" id="KAK1444517.1"/>
    </source>
</evidence>
<dbReference type="Gene3D" id="3.90.79.10">
    <property type="entry name" value="Nucleoside Triphosphate Pyrophosphohydrolase"/>
    <property type="match status" value="1"/>
</dbReference>
<dbReference type="GO" id="GO:0003735">
    <property type="term" value="F:structural constituent of ribosome"/>
    <property type="evidence" value="ECO:0007669"/>
    <property type="project" value="InterPro"/>
</dbReference>